<evidence type="ECO:0000256" key="1">
    <source>
        <dbReference type="SAM" id="MobiDB-lite"/>
    </source>
</evidence>
<name>A0A225B865_TALAT</name>
<protein>
    <submittedName>
        <fullName evidence="2">Uncharacterized protein</fullName>
    </submittedName>
</protein>
<dbReference type="Proteomes" id="UP000214365">
    <property type="component" value="Unassembled WGS sequence"/>
</dbReference>
<proteinExistence type="predicted"/>
<accession>A0A225B865</accession>
<organism evidence="2 3">
    <name type="scientific">Talaromyces atroroseus</name>
    <dbReference type="NCBI Taxonomy" id="1441469"/>
    <lineage>
        <taxon>Eukaryota</taxon>
        <taxon>Fungi</taxon>
        <taxon>Dikarya</taxon>
        <taxon>Ascomycota</taxon>
        <taxon>Pezizomycotina</taxon>
        <taxon>Eurotiomycetes</taxon>
        <taxon>Eurotiomycetidae</taxon>
        <taxon>Eurotiales</taxon>
        <taxon>Trichocomaceae</taxon>
        <taxon>Talaromyces</taxon>
        <taxon>Talaromyces sect. Trachyspermi</taxon>
    </lineage>
</organism>
<dbReference type="OrthoDB" id="4177740at2759"/>
<dbReference type="EMBL" id="LFMY01000001">
    <property type="protein sequence ID" value="OKL64279.1"/>
    <property type="molecule type" value="Genomic_DNA"/>
</dbReference>
<dbReference type="RefSeq" id="XP_020124400.1">
    <property type="nucleotide sequence ID" value="XM_020260014.1"/>
</dbReference>
<evidence type="ECO:0000313" key="3">
    <source>
        <dbReference type="Proteomes" id="UP000214365"/>
    </source>
</evidence>
<dbReference type="GeneID" id="30999985"/>
<gene>
    <name evidence="2" type="ORF">UA08_00230</name>
</gene>
<keyword evidence="3" id="KW-1185">Reference proteome</keyword>
<sequence length="121" mass="13722">MRIKGAIKEPPERLERRKFLFQLEARIEAREENEFMASQLRSLGIDVQHMSLDESSDSKPNFFTPRPNVPEATDDDLEDRYEALTANAGTAMLLLLLLLRHSFLVASASSLFFEGRKAPGL</sequence>
<comment type="caution">
    <text evidence="2">The sequence shown here is derived from an EMBL/GenBank/DDBJ whole genome shotgun (WGS) entry which is preliminary data.</text>
</comment>
<feature type="region of interest" description="Disordered" evidence="1">
    <location>
        <begin position="52"/>
        <end position="74"/>
    </location>
</feature>
<dbReference type="AlphaFoldDB" id="A0A225B865"/>
<reference evidence="2 3" key="1">
    <citation type="submission" date="2015-06" db="EMBL/GenBank/DDBJ databases">
        <title>Talaromyces atroroseus IBT 11181 draft genome.</title>
        <authorList>
            <person name="Rasmussen K.B."/>
            <person name="Rasmussen S."/>
            <person name="Petersen B."/>
            <person name="Sicheritz-Ponten T."/>
            <person name="Mortensen U.H."/>
            <person name="Thrane U."/>
        </authorList>
    </citation>
    <scope>NUCLEOTIDE SEQUENCE [LARGE SCALE GENOMIC DNA]</scope>
    <source>
        <strain evidence="2 3">IBT 11181</strain>
    </source>
</reference>
<evidence type="ECO:0000313" key="2">
    <source>
        <dbReference type="EMBL" id="OKL64279.1"/>
    </source>
</evidence>